<proteinExistence type="predicted"/>
<reference evidence="3" key="1">
    <citation type="submission" date="2020-12" db="UniProtKB">
        <authorList>
            <consortium name="WormBaseParasite"/>
        </authorList>
    </citation>
    <scope>IDENTIFICATION</scope>
    <source>
        <strain evidence="3">MHco3</strain>
    </source>
</reference>
<protein>
    <submittedName>
        <fullName evidence="3">Histone domain-containing protein</fullName>
    </submittedName>
</protein>
<feature type="compositionally biased region" description="Basic residues" evidence="1">
    <location>
        <begin position="43"/>
        <end position="52"/>
    </location>
</feature>
<feature type="region of interest" description="Disordered" evidence="1">
    <location>
        <begin position="30"/>
        <end position="78"/>
    </location>
</feature>
<evidence type="ECO:0000313" key="3">
    <source>
        <dbReference type="WBParaSite" id="HCON_00072890-00001"/>
    </source>
</evidence>
<dbReference type="WBParaSite" id="HCON_00072890-00001">
    <property type="protein sequence ID" value="HCON_00072890-00001"/>
    <property type="gene ID" value="HCON_00072890"/>
</dbReference>
<dbReference type="OrthoDB" id="10372704at2759"/>
<dbReference type="Proteomes" id="UP000025227">
    <property type="component" value="Unplaced"/>
</dbReference>
<dbReference type="AlphaFoldDB" id="A0A7I4YAE6"/>
<organism evidence="2 3">
    <name type="scientific">Haemonchus contortus</name>
    <name type="common">Barber pole worm</name>
    <dbReference type="NCBI Taxonomy" id="6289"/>
    <lineage>
        <taxon>Eukaryota</taxon>
        <taxon>Metazoa</taxon>
        <taxon>Ecdysozoa</taxon>
        <taxon>Nematoda</taxon>
        <taxon>Chromadorea</taxon>
        <taxon>Rhabditida</taxon>
        <taxon>Rhabditina</taxon>
        <taxon>Rhabditomorpha</taxon>
        <taxon>Strongyloidea</taxon>
        <taxon>Trichostrongylidae</taxon>
        <taxon>Haemonchus</taxon>
    </lineage>
</organism>
<keyword evidence="2" id="KW-1185">Reference proteome</keyword>
<evidence type="ECO:0000313" key="2">
    <source>
        <dbReference type="Proteomes" id="UP000025227"/>
    </source>
</evidence>
<name>A0A7I4YAE6_HAECO</name>
<dbReference type="OMA" id="HTVICRE"/>
<sequence>MMMDTIAALLPKRRSSSRLRLKERVDYRKMLNPPIIKTGSAPKRQRKQKTNAKSKSTSVVEKRSRTTRSNVRQKKQQQAAAVLDASGALRSFPALVRTTFVYTTSVGYRSPNVETLADLAEMRRPITRSLGTFREIPINAVALEIPKRRSSRIRQEPKARQNMSNFTYVVKNHLNSQYRGFRFHLPHEFIARSNNTVSGEFAVNIRDAHQVLKKMTRPYTVNKLETAIKQAFLDISPQDYDYALKQLAHTVICREGILAFNVNHGLPEDNLRIVKEDTE</sequence>
<accession>A0A7I4YAE6</accession>
<evidence type="ECO:0000256" key="1">
    <source>
        <dbReference type="SAM" id="MobiDB-lite"/>
    </source>
</evidence>